<gene>
    <name evidence="1" type="ORF">STRAU_0303</name>
</gene>
<keyword evidence="2" id="KW-1185">Reference proteome</keyword>
<name>S3ZV46_9ACTN</name>
<accession>S3ZV46</accession>
<evidence type="ECO:0008006" key="3">
    <source>
        <dbReference type="Google" id="ProtNLM"/>
    </source>
</evidence>
<dbReference type="EMBL" id="AOPZ01000010">
    <property type="protein sequence ID" value="EPH46639.1"/>
    <property type="molecule type" value="Genomic_DNA"/>
</dbReference>
<reference evidence="1 2" key="1">
    <citation type="submission" date="2013-02" db="EMBL/GenBank/DDBJ databases">
        <title>Draft Genome Sequence of Streptomyces aurantiacus, Which Produces Setomimycin.</title>
        <authorList>
            <person name="Gruening B.A."/>
            <person name="Praeg A."/>
            <person name="Erxleben A."/>
            <person name="Guenther S."/>
            <person name="Mueller M."/>
        </authorList>
    </citation>
    <scope>NUCLEOTIDE SEQUENCE [LARGE SCALE GENOMIC DNA]</scope>
    <source>
        <strain evidence="1 2">JA 4570</strain>
    </source>
</reference>
<sequence>MLSATTEVTEDVALDDVFDLDVEIALSSAEPDAAFPTIGCSGSCQTVLNPVTCITC</sequence>
<comment type="caution">
    <text evidence="1">The sequence shown here is derived from an EMBL/GenBank/DDBJ whole genome shotgun (WGS) entry which is preliminary data.</text>
</comment>
<organism evidence="1 2">
    <name type="scientific">Streptomyces aurantiacus JA 4570</name>
    <dbReference type="NCBI Taxonomy" id="1286094"/>
    <lineage>
        <taxon>Bacteria</taxon>
        <taxon>Bacillati</taxon>
        <taxon>Actinomycetota</taxon>
        <taxon>Actinomycetes</taxon>
        <taxon>Kitasatosporales</taxon>
        <taxon>Streptomycetaceae</taxon>
        <taxon>Streptomyces</taxon>
        <taxon>Streptomyces aurantiacus group</taxon>
    </lineage>
</organism>
<dbReference type="RefSeq" id="WP_016638437.1">
    <property type="nucleotide sequence ID" value="NZ_AOPZ01000010.1"/>
</dbReference>
<evidence type="ECO:0000313" key="1">
    <source>
        <dbReference type="EMBL" id="EPH46639.1"/>
    </source>
</evidence>
<proteinExistence type="predicted"/>
<evidence type="ECO:0000313" key="2">
    <source>
        <dbReference type="Proteomes" id="UP000014629"/>
    </source>
</evidence>
<protein>
    <recommendedName>
        <fullName evidence="3">Lantibiotic</fullName>
    </recommendedName>
</protein>
<dbReference type="PATRIC" id="fig|1286094.4.peg.297"/>
<dbReference type="AlphaFoldDB" id="S3ZV46"/>
<dbReference type="Proteomes" id="UP000014629">
    <property type="component" value="Unassembled WGS sequence"/>
</dbReference>